<sequence>MTNTTGNLSTYVNNSMLNKIVVGNGSQIHTLGTGHTTLKPPYPPLKLQNILVAPNLIKNLLSIRRLTTDNLVAIEFDPFGFLVKDFRTKIPILRCDNTGDLYPLSLPSTRFTSPSTFVALSQDIWHHRLGHPGSSLLRVLNKQKSISVSKFSDKRLCQSCVFGKQVKLPFHDSLSNTSLPFDIVHSDGWTSPVLSTGGHRYYILFLDDYTNFLWTYPLSNKSNVFRAFSIFQTLIKTQFERPIKTFQCDNGTEYNNQSFHNFCTENGLVFRFSCPYTSAQNGKAERKIRSINNIVRTLLTHASLPPSFWHHALSMATYILNILPSKTKNNLTPTRLLYHLHPTYTHLRTFGCLCYPLLPSTSIHKLANRSSPCVFLGYPSNHKGYKCYDLSSHKIIISRHAEFDENIFPFAKNTNPAPSYEFLHSNLSSDPHSSIWTSVQTPDPLSTASPPNHPPTQPIHRPPHLLLLLQI</sequence>
<proteinExistence type="predicted"/>
<reference evidence="1 2" key="2">
    <citation type="journal article" date="2022" name="Mol. Ecol. Resour.">
        <title>The genomes of chicory, endive, great burdock and yacon provide insights into Asteraceae paleo-polyploidization history and plant inulin production.</title>
        <authorList>
            <person name="Fan W."/>
            <person name="Wang S."/>
            <person name="Wang H."/>
            <person name="Wang A."/>
            <person name="Jiang F."/>
            <person name="Liu H."/>
            <person name="Zhao H."/>
            <person name="Xu D."/>
            <person name="Zhang Y."/>
        </authorList>
    </citation>
    <scope>NUCLEOTIDE SEQUENCE [LARGE SCALE GENOMIC DNA]</scope>
    <source>
        <strain evidence="2">cv. Punajuju</strain>
        <tissue evidence="1">Leaves</tissue>
    </source>
</reference>
<gene>
    <name evidence="1" type="ORF">L2E82_49713</name>
</gene>
<reference evidence="2" key="1">
    <citation type="journal article" date="2022" name="Mol. Ecol. Resour.">
        <title>The genomes of chicory, endive, great burdock and yacon provide insights into Asteraceae palaeo-polyploidization history and plant inulin production.</title>
        <authorList>
            <person name="Fan W."/>
            <person name="Wang S."/>
            <person name="Wang H."/>
            <person name="Wang A."/>
            <person name="Jiang F."/>
            <person name="Liu H."/>
            <person name="Zhao H."/>
            <person name="Xu D."/>
            <person name="Zhang Y."/>
        </authorList>
    </citation>
    <scope>NUCLEOTIDE SEQUENCE [LARGE SCALE GENOMIC DNA]</scope>
    <source>
        <strain evidence="2">cv. Punajuju</strain>
    </source>
</reference>
<dbReference type="EMBL" id="CM042017">
    <property type="protein sequence ID" value="KAI3691365.1"/>
    <property type="molecule type" value="Genomic_DNA"/>
</dbReference>
<evidence type="ECO:0000313" key="2">
    <source>
        <dbReference type="Proteomes" id="UP001055811"/>
    </source>
</evidence>
<name>A0ACB8Z261_CICIN</name>
<dbReference type="Proteomes" id="UP001055811">
    <property type="component" value="Linkage Group LG09"/>
</dbReference>
<comment type="caution">
    <text evidence="1">The sequence shown here is derived from an EMBL/GenBank/DDBJ whole genome shotgun (WGS) entry which is preliminary data.</text>
</comment>
<accession>A0ACB8Z261</accession>
<keyword evidence="2" id="KW-1185">Reference proteome</keyword>
<protein>
    <submittedName>
        <fullName evidence="1">Uncharacterized protein</fullName>
    </submittedName>
</protein>
<evidence type="ECO:0000313" key="1">
    <source>
        <dbReference type="EMBL" id="KAI3691365.1"/>
    </source>
</evidence>
<organism evidence="1 2">
    <name type="scientific">Cichorium intybus</name>
    <name type="common">Chicory</name>
    <dbReference type="NCBI Taxonomy" id="13427"/>
    <lineage>
        <taxon>Eukaryota</taxon>
        <taxon>Viridiplantae</taxon>
        <taxon>Streptophyta</taxon>
        <taxon>Embryophyta</taxon>
        <taxon>Tracheophyta</taxon>
        <taxon>Spermatophyta</taxon>
        <taxon>Magnoliopsida</taxon>
        <taxon>eudicotyledons</taxon>
        <taxon>Gunneridae</taxon>
        <taxon>Pentapetalae</taxon>
        <taxon>asterids</taxon>
        <taxon>campanulids</taxon>
        <taxon>Asterales</taxon>
        <taxon>Asteraceae</taxon>
        <taxon>Cichorioideae</taxon>
        <taxon>Cichorieae</taxon>
        <taxon>Cichoriinae</taxon>
        <taxon>Cichorium</taxon>
    </lineage>
</organism>